<evidence type="ECO:0000256" key="8">
    <source>
        <dbReference type="SAM" id="Coils"/>
    </source>
</evidence>
<keyword evidence="7" id="KW-0539">Nucleus</keyword>
<feature type="compositionally biased region" description="Low complexity" evidence="9">
    <location>
        <begin position="27"/>
        <end position="60"/>
    </location>
</feature>
<evidence type="ECO:0000313" key="12">
    <source>
        <dbReference type="RefSeq" id="XP_032810384.1"/>
    </source>
</evidence>
<feature type="region of interest" description="Disordered" evidence="9">
    <location>
        <begin position="145"/>
        <end position="222"/>
    </location>
</feature>
<dbReference type="CDD" id="cd18926">
    <property type="entry name" value="bHLHzip_MITF"/>
    <property type="match status" value="1"/>
</dbReference>
<dbReference type="Gene3D" id="4.10.280.10">
    <property type="entry name" value="Helix-loop-helix DNA-binding domain"/>
    <property type="match status" value="1"/>
</dbReference>
<evidence type="ECO:0000256" key="1">
    <source>
        <dbReference type="ARBA" id="ARBA00004123"/>
    </source>
</evidence>
<name>A0AAJ7T3B3_PETMA</name>
<feature type="domain" description="BHLH" evidence="10">
    <location>
        <begin position="312"/>
        <end position="373"/>
    </location>
</feature>
<dbReference type="InterPro" id="IPR036638">
    <property type="entry name" value="HLH_DNA-bd_sf"/>
</dbReference>
<keyword evidence="8" id="KW-0175">Coiled coil</keyword>
<evidence type="ECO:0000256" key="4">
    <source>
        <dbReference type="ARBA" id="ARBA00023125"/>
    </source>
</evidence>
<feature type="region of interest" description="Disordered" evidence="9">
    <location>
        <begin position="17"/>
        <end position="95"/>
    </location>
</feature>
<comment type="similarity">
    <text evidence="2">Belongs to the MiT/TFE family.</text>
</comment>
<feature type="region of interest" description="Disordered" evidence="9">
    <location>
        <begin position="426"/>
        <end position="447"/>
    </location>
</feature>
<accession>A0AAJ7T3B3</accession>
<dbReference type="SMART" id="SM00353">
    <property type="entry name" value="HLH"/>
    <property type="match status" value="1"/>
</dbReference>
<feature type="region of interest" description="Disordered" evidence="9">
    <location>
        <begin position="470"/>
        <end position="546"/>
    </location>
</feature>
<evidence type="ECO:0000256" key="3">
    <source>
        <dbReference type="ARBA" id="ARBA00023015"/>
    </source>
</evidence>
<gene>
    <name evidence="12" type="primary">LOC116942493</name>
</gene>
<dbReference type="Pfam" id="PF00010">
    <property type="entry name" value="HLH"/>
    <property type="match status" value="1"/>
</dbReference>
<dbReference type="GO" id="GO:0000981">
    <property type="term" value="F:DNA-binding transcription factor activity, RNA polymerase II-specific"/>
    <property type="evidence" value="ECO:0007669"/>
    <property type="project" value="TreeGrafter"/>
</dbReference>
<dbReference type="GO" id="GO:0046983">
    <property type="term" value="F:protein dimerization activity"/>
    <property type="evidence" value="ECO:0007669"/>
    <property type="project" value="InterPro"/>
</dbReference>
<keyword evidence="3" id="KW-0805">Transcription regulation</keyword>
<feature type="coiled-coil region" evidence="8">
    <location>
        <begin position="373"/>
        <end position="407"/>
    </location>
</feature>
<dbReference type="Pfam" id="PF15951">
    <property type="entry name" value="MITF_TFEB_C_3_N"/>
    <property type="match status" value="1"/>
</dbReference>
<protein>
    <submittedName>
        <fullName evidence="12">Microphthalmia-associated transcription factor-like isoform X1</fullName>
    </submittedName>
</protein>
<feature type="compositionally biased region" description="Polar residues" evidence="9">
    <location>
        <begin position="61"/>
        <end position="70"/>
    </location>
</feature>
<keyword evidence="4" id="KW-0238">DNA-binding</keyword>
<dbReference type="FunFam" id="4.10.280.10:FF:000003">
    <property type="entry name" value="microphthalmia-associated transcription factor isoform X1"/>
    <property type="match status" value="1"/>
</dbReference>
<proteinExistence type="inferred from homology"/>
<organism evidence="11 12">
    <name type="scientific">Petromyzon marinus</name>
    <name type="common">Sea lamprey</name>
    <dbReference type="NCBI Taxonomy" id="7757"/>
    <lineage>
        <taxon>Eukaryota</taxon>
        <taxon>Metazoa</taxon>
        <taxon>Chordata</taxon>
        <taxon>Craniata</taxon>
        <taxon>Vertebrata</taxon>
        <taxon>Cyclostomata</taxon>
        <taxon>Hyperoartia</taxon>
        <taxon>Petromyzontiformes</taxon>
        <taxon>Petromyzontidae</taxon>
        <taxon>Petromyzon</taxon>
    </lineage>
</organism>
<evidence type="ECO:0000313" key="11">
    <source>
        <dbReference type="Proteomes" id="UP001318040"/>
    </source>
</evidence>
<dbReference type="SUPFAM" id="SSF47459">
    <property type="entry name" value="HLH, helix-loop-helix DNA-binding domain"/>
    <property type="match status" value="1"/>
</dbReference>
<dbReference type="AlphaFoldDB" id="A0AAJ7T3B3"/>
<keyword evidence="11" id="KW-1185">Reference proteome</keyword>
<keyword evidence="5" id="KW-0010">Activator</keyword>
<feature type="compositionally biased region" description="Polar residues" evidence="9">
    <location>
        <begin position="180"/>
        <end position="190"/>
    </location>
</feature>
<evidence type="ECO:0000256" key="6">
    <source>
        <dbReference type="ARBA" id="ARBA00023163"/>
    </source>
</evidence>
<evidence type="ECO:0000256" key="7">
    <source>
        <dbReference type="ARBA" id="ARBA00023242"/>
    </source>
</evidence>
<dbReference type="InterPro" id="IPR011598">
    <property type="entry name" value="bHLH_dom"/>
</dbReference>
<dbReference type="InterPro" id="IPR031867">
    <property type="entry name" value="MiT/TFE_N"/>
</dbReference>
<dbReference type="KEGG" id="pmrn:116942493"/>
<dbReference type="Proteomes" id="UP001318040">
    <property type="component" value="Chromosome 14"/>
</dbReference>
<dbReference type="GO" id="GO:0000978">
    <property type="term" value="F:RNA polymerase II cis-regulatory region sequence-specific DNA binding"/>
    <property type="evidence" value="ECO:0007669"/>
    <property type="project" value="TreeGrafter"/>
</dbReference>
<sequence>MSSRVQLRQELMREQLQEQERRELQQRRQQQHYQHQQHQQHQQQQLQHQYQQQQHYQQQQGTQCGSLTGQHRSDLVPLVTRPPPSPAISMSLPARPPLPPVPMEVLKVQTHLENPTRYHIQQSQRQQLKQFLSTTLGYKVASQSLARSPQAQPGGGQATGGSLPLPQQQQHQQHHHQQQLHTSVGSSAPNSPMAMLNIGSNSERELSGAQQQQQQPTSWSLPTCHADMMDDVIDDIISLESSYNDEPYTGIGARLEVTNTLPLSSSLYDGYGGQTLAVPAVALTSSSCPATLDNVKQEVTEVEARAIVKERQKKDNHNLIERRRRFNINDRIKELGTLIPKSSDPVRDAAHCRDTRWNKGTILKASVDYIRRMQKEQQRAKEMELRQRRLEHTNRSLLLRLQELEMQAQAHGVPIAYSVPPDVPPIKQETPGGGGGGDNGAAARRDGDFFCSAPPSCGGAHGTPDLADGTPHFGPAVAAGGGGGDARGASSGFAVDERLPGVYSPEPDPTSRLEDMLLEDNFSDSLLSPFSPRSLSRQGSFSMDDG</sequence>
<dbReference type="PANTHER" id="PTHR45776">
    <property type="entry name" value="MIP04163P"/>
    <property type="match status" value="1"/>
</dbReference>
<comment type="subcellular location">
    <subcellularLocation>
        <location evidence="1">Nucleus</location>
    </subcellularLocation>
</comment>
<feature type="compositionally biased region" description="Basic and acidic residues" evidence="9">
    <location>
        <begin position="17"/>
        <end position="26"/>
    </location>
</feature>
<feature type="compositionally biased region" description="Low complexity" evidence="9">
    <location>
        <begin position="160"/>
        <end position="171"/>
    </location>
</feature>
<evidence type="ECO:0000256" key="5">
    <source>
        <dbReference type="ARBA" id="ARBA00023159"/>
    </source>
</evidence>
<evidence type="ECO:0000259" key="10">
    <source>
        <dbReference type="PROSITE" id="PS50888"/>
    </source>
</evidence>
<dbReference type="PROSITE" id="PS50888">
    <property type="entry name" value="BHLH"/>
    <property type="match status" value="1"/>
</dbReference>
<dbReference type="PANTHER" id="PTHR45776:SF2">
    <property type="entry name" value="MIP04163P"/>
    <property type="match status" value="1"/>
</dbReference>
<dbReference type="GO" id="GO:0005634">
    <property type="term" value="C:nucleus"/>
    <property type="evidence" value="ECO:0007669"/>
    <property type="project" value="UniProtKB-SubCell"/>
</dbReference>
<keyword evidence="6" id="KW-0804">Transcription</keyword>
<evidence type="ECO:0000256" key="9">
    <source>
        <dbReference type="SAM" id="MobiDB-lite"/>
    </source>
</evidence>
<reference evidence="12" key="1">
    <citation type="submission" date="2025-08" db="UniProtKB">
        <authorList>
            <consortium name="RefSeq"/>
        </authorList>
    </citation>
    <scope>IDENTIFICATION</scope>
    <source>
        <tissue evidence="12">Sperm</tissue>
    </source>
</reference>
<feature type="compositionally biased region" description="Low complexity" evidence="9">
    <location>
        <begin position="523"/>
        <end position="537"/>
    </location>
</feature>
<dbReference type="GeneID" id="116942493"/>
<evidence type="ECO:0000256" key="2">
    <source>
        <dbReference type="ARBA" id="ARBA00008289"/>
    </source>
</evidence>
<dbReference type="RefSeq" id="XP_032810384.1">
    <property type="nucleotide sequence ID" value="XM_032954493.1"/>
</dbReference>